<dbReference type="Gene3D" id="3.60.20.40">
    <property type="match status" value="1"/>
</dbReference>
<organism evidence="1 2">
    <name type="scientific">Thermoplasma volcanium (strain ATCC 51530 / DSM 4299 / JCM 9571 / NBRC 15438 / GSS1)</name>
    <dbReference type="NCBI Taxonomy" id="273116"/>
    <lineage>
        <taxon>Archaea</taxon>
        <taxon>Methanobacteriati</taxon>
        <taxon>Thermoplasmatota</taxon>
        <taxon>Thermoplasmata</taxon>
        <taxon>Thermoplasmatales</taxon>
        <taxon>Thermoplasmataceae</taxon>
        <taxon>Thermoplasma</taxon>
    </lineage>
</organism>
<dbReference type="Gene3D" id="1.10.246.230">
    <property type="match status" value="1"/>
</dbReference>
<dbReference type="HOGENOM" id="CLU_014813_3_1_2"/>
<dbReference type="PhylomeDB" id="Q97A97"/>
<reference evidence="1 2" key="2">
    <citation type="journal article" date="2000" name="Proc. Natl. Acad. Sci. U.S.A.">
        <title>Archaeal adaptation to higher temperatures revealed by genomic sequence of Thermoplasma volcanium.</title>
        <authorList>
            <person name="Kawashima T."/>
            <person name="Amano N."/>
            <person name="Koike H."/>
            <person name="Makino S."/>
            <person name="Higuchi S."/>
            <person name="Kawashima-Ohya Y."/>
            <person name="Watanabe K."/>
            <person name="Yamazaki M."/>
            <person name="Kanehori K."/>
            <person name="Kawamoto T."/>
            <person name="Nunoshiba T."/>
            <person name="Yamamoto Y."/>
            <person name="Aramaki H."/>
            <person name="Makino K."/>
            <person name="Suzuki M."/>
        </authorList>
    </citation>
    <scope>NUCLEOTIDE SEQUENCE [LARGE SCALE GENOMIC DNA]</scope>
    <source>
        <strain evidence="2">ATCC 51530 / DSM 4299 / JCM 9571 / NBRC 15438 / GSS1</strain>
    </source>
</reference>
<evidence type="ECO:0000313" key="2">
    <source>
        <dbReference type="Proteomes" id="UP000001017"/>
    </source>
</evidence>
<dbReference type="PaxDb" id="273116-14325130"/>
<keyword evidence="2" id="KW-1185">Reference proteome</keyword>
<dbReference type="EMBL" id="BA000011">
    <property type="protein sequence ID" value="BAB60055.1"/>
    <property type="molecule type" value="Genomic_DNA"/>
</dbReference>
<dbReference type="InterPro" id="IPR029055">
    <property type="entry name" value="Ntn_hydrolases_N"/>
</dbReference>
<sequence length="505" mass="55719">MMRPTVFSSKAVISSSSLSASLAGAKIIEKGGNIFDAAIAVSSVLSVTQNNLCGLGGDAFALVRYNGRVKGYNGSGKSSRNVNRGLYFELGYSRIPERGIYSAITVPGLVDLWNSLYLEYATMRFSDLISDAIKYAETGFYITRHYEESLIASSPILGQYNWSNQFMPYGKIPAEGDLFIQKDLAGTLREIAEEGPRSFYDGYLSDIIFKAMEKTNLLIDSKDLSDHKTLAANPVKSTYMDYDVFETAPNSQGATVNYWLALLEQKIQNKIPRPVDIVESGLEAYRWRSMFIGDPERMPFNGDLLSKGAGPYYNNPRVPEDKGDTTYFSISDANGNSISMIQSNYMGFGSGIIPEGTGFVLQNRGSYFTLDDKHHNSLEPRKRTFHTLAACIIEKDGELVYSLGTMGGDIQPQVQVQIITGLINQDLMPQEAIERPRWAFPATIYEQPSVLNVEDTSLINENETRLRINPMKYSSSFGTAQVTALLNGRVAGGSDPRGDGFSIPV</sequence>
<dbReference type="PANTHER" id="PTHR43881">
    <property type="entry name" value="GAMMA-GLUTAMYLTRANSPEPTIDASE (AFU_ORTHOLOGUE AFUA_4G13580)"/>
    <property type="match status" value="1"/>
</dbReference>
<dbReference type="SUPFAM" id="SSF56235">
    <property type="entry name" value="N-terminal nucleophile aminohydrolases (Ntn hydrolases)"/>
    <property type="match status" value="1"/>
</dbReference>
<proteinExistence type="predicted"/>
<dbReference type="Pfam" id="PF01019">
    <property type="entry name" value="G_glu_transpept"/>
    <property type="match status" value="1"/>
</dbReference>
<reference evidence="1 2" key="1">
    <citation type="journal article" date="1999" name="Proc. Jpn. Acad.">
        <title>Determination of the complete genomic DNA sequence of Thermoplasma volvanium GSS1.</title>
        <authorList>
            <person name="Kawashima T."/>
            <person name="Yamamoto Y."/>
            <person name="Aramaki H."/>
            <person name="Nunoshiba T."/>
            <person name="Kawamoto T."/>
            <person name="Watanabe K."/>
            <person name="Yamazaki M."/>
            <person name="Kanehori K."/>
            <person name="Amano N."/>
            <person name="Ohya Y."/>
            <person name="Makino K."/>
            <person name="Suzuki M."/>
        </authorList>
    </citation>
    <scope>NUCLEOTIDE SEQUENCE [LARGE SCALE GENOMIC DNA]</scope>
    <source>
        <strain evidence="2">ATCC 51530 / DSM 4299 / JCM 9571 / NBRC 15438 / GSS1</strain>
    </source>
</reference>
<dbReference type="InterPro" id="IPR043137">
    <property type="entry name" value="GGT_ssub_C"/>
</dbReference>
<dbReference type="MEROPS" id="T03.025"/>
<dbReference type="Proteomes" id="UP000001017">
    <property type="component" value="Chromosome"/>
</dbReference>
<protein>
    <submittedName>
        <fullName evidence="1">Gamma-glutamyltransferase</fullName>
    </submittedName>
</protein>
<accession>Q97A97</accession>
<dbReference type="KEGG" id="tvo:TVG0939251"/>
<dbReference type="AlphaFoldDB" id="Q97A97"/>
<evidence type="ECO:0000313" key="1">
    <source>
        <dbReference type="EMBL" id="BAB60055.1"/>
    </source>
</evidence>
<dbReference type="eggNOG" id="arCOG04053">
    <property type="taxonomic scope" value="Archaea"/>
</dbReference>
<dbReference type="PANTHER" id="PTHR43881:SF1">
    <property type="entry name" value="GAMMA-GLUTAMYLTRANSPEPTIDASE (AFU_ORTHOLOGUE AFUA_4G13580)"/>
    <property type="match status" value="1"/>
</dbReference>
<dbReference type="PRINTS" id="PR01210">
    <property type="entry name" value="GGTRANSPTASE"/>
</dbReference>
<dbReference type="STRING" id="273116.gene:9381705"/>
<name>Q97A97_THEVO</name>
<dbReference type="InterPro" id="IPR052896">
    <property type="entry name" value="GGT-like_enzyme"/>
</dbReference>
<gene>
    <name evidence="1" type="ORF">TVG0939251</name>
</gene>